<proteinExistence type="predicted"/>
<keyword evidence="2" id="KW-1185">Reference proteome</keyword>
<evidence type="ECO:0000313" key="1">
    <source>
        <dbReference type="EMBL" id="KAA5534796.1"/>
    </source>
</evidence>
<sequence>MKRNKLSLPAIFIGIFFFSSCYSIRVATTMGQAEPDPTNYADGFYRLKKVQVIDTVLKLKLLENDAMFLQNCSSNGIYSLEYRVTLGDVLLNGITFGKHRKVRVKMICLKESN</sequence>
<protein>
    <recommendedName>
        <fullName evidence="3">Lipoprotein</fullName>
    </recommendedName>
</protein>
<dbReference type="RefSeq" id="WP_150032475.1">
    <property type="nucleotide sequence ID" value="NZ_VWSH01000002.1"/>
</dbReference>
<comment type="caution">
    <text evidence="1">The sequence shown here is derived from an EMBL/GenBank/DDBJ whole genome shotgun (WGS) entry which is preliminary data.</text>
</comment>
<dbReference type="PROSITE" id="PS51257">
    <property type="entry name" value="PROKAR_LIPOPROTEIN"/>
    <property type="match status" value="1"/>
</dbReference>
<organism evidence="1 2">
    <name type="scientific">Taibaiella lutea</name>
    <dbReference type="NCBI Taxonomy" id="2608001"/>
    <lineage>
        <taxon>Bacteria</taxon>
        <taxon>Pseudomonadati</taxon>
        <taxon>Bacteroidota</taxon>
        <taxon>Chitinophagia</taxon>
        <taxon>Chitinophagales</taxon>
        <taxon>Chitinophagaceae</taxon>
        <taxon>Taibaiella</taxon>
    </lineage>
</organism>
<evidence type="ECO:0008006" key="3">
    <source>
        <dbReference type="Google" id="ProtNLM"/>
    </source>
</evidence>
<dbReference type="Proteomes" id="UP000323632">
    <property type="component" value="Unassembled WGS sequence"/>
</dbReference>
<evidence type="ECO:0000313" key="2">
    <source>
        <dbReference type="Proteomes" id="UP000323632"/>
    </source>
</evidence>
<dbReference type="EMBL" id="VWSH01000002">
    <property type="protein sequence ID" value="KAA5534796.1"/>
    <property type="molecule type" value="Genomic_DNA"/>
</dbReference>
<name>A0A5M6CIF0_9BACT</name>
<reference evidence="1 2" key="1">
    <citation type="submission" date="2019-09" db="EMBL/GenBank/DDBJ databases">
        <title>Genome sequence and assembly of Taibaiella sp.</title>
        <authorList>
            <person name="Chhetri G."/>
        </authorList>
    </citation>
    <scope>NUCLEOTIDE SEQUENCE [LARGE SCALE GENOMIC DNA]</scope>
    <source>
        <strain evidence="1 2">KVB11</strain>
    </source>
</reference>
<gene>
    <name evidence="1" type="ORF">F0919_09310</name>
</gene>
<accession>A0A5M6CIF0</accession>
<dbReference type="AlphaFoldDB" id="A0A5M6CIF0"/>